<organism evidence="1 2">
    <name type="scientific">Candidatus Fimimonas merdipullorum</name>
    <dbReference type="NCBI Taxonomy" id="2840822"/>
    <lineage>
        <taxon>Bacteria</taxon>
        <taxon>Pseudomonadati</taxon>
        <taxon>Myxococcota</taxon>
        <taxon>Myxococcia</taxon>
        <taxon>Myxococcales</taxon>
        <taxon>Cystobacterineae</taxon>
        <taxon>Myxococcaceae</taxon>
        <taxon>Myxococcaceae incertae sedis</taxon>
        <taxon>Candidatus Fimimonas</taxon>
    </lineage>
</organism>
<sequence>MTDNFVYCRNCPVILPQNLPFVNTSYHAAALKAPHHRRKTTATAAAEAKAWGFAALSCPYAKGHATACIQAYCCVRTKKTRDSLSKTDEAHLAAQSSFDATSPALALDENAFAAFCNERKSSRTAKEQIALRHALRRQKEGGTVVTKTKNVQKIVIRMRFLRTKKTDRPKQSVFLC</sequence>
<evidence type="ECO:0000313" key="2">
    <source>
        <dbReference type="Proteomes" id="UP000886852"/>
    </source>
</evidence>
<comment type="caution">
    <text evidence="1">The sequence shown here is derived from an EMBL/GenBank/DDBJ whole genome shotgun (WGS) entry which is preliminary data.</text>
</comment>
<proteinExistence type="predicted"/>
<gene>
    <name evidence="1" type="ORF">IAC72_04675</name>
</gene>
<evidence type="ECO:0000313" key="1">
    <source>
        <dbReference type="EMBL" id="HIU91284.1"/>
    </source>
</evidence>
<dbReference type="AlphaFoldDB" id="A0A9D1SQC4"/>
<name>A0A9D1SQC4_9BACT</name>
<reference evidence="1" key="2">
    <citation type="journal article" date="2021" name="PeerJ">
        <title>Extensive microbial diversity within the chicken gut microbiome revealed by metagenomics and culture.</title>
        <authorList>
            <person name="Gilroy R."/>
            <person name="Ravi A."/>
            <person name="Getino M."/>
            <person name="Pursley I."/>
            <person name="Horton D.L."/>
            <person name="Alikhan N.F."/>
            <person name="Baker D."/>
            <person name="Gharbi K."/>
            <person name="Hall N."/>
            <person name="Watson M."/>
            <person name="Adriaenssens E.M."/>
            <person name="Foster-Nyarko E."/>
            <person name="Jarju S."/>
            <person name="Secka A."/>
            <person name="Antonio M."/>
            <person name="Oren A."/>
            <person name="Chaudhuri R.R."/>
            <person name="La Ragione R."/>
            <person name="Hildebrand F."/>
            <person name="Pallen M.J."/>
        </authorList>
    </citation>
    <scope>NUCLEOTIDE SEQUENCE</scope>
    <source>
        <strain evidence="1">ChiHjej12B11-7776</strain>
    </source>
</reference>
<dbReference type="Proteomes" id="UP000886852">
    <property type="component" value="Unassembled WGS sequence"/>
</dbReference>
<reference evidence="1" key="1">
    <citation type="submission" date="2020-10" db="EMBL/GenBank/DDBJ databases">
        <authorList>
            <person name="Gilroy R."/>
        </authorList>
    </citation>
    <scope>NUCLEOTIDE SEQUENCE</scope>
    <source>
        <strain evidence="1">ChiHjej12B11-7776</strain>
    </source>
</reference>
<accession>A0A9D1SQC4</accession>
<dbReference type="EMBL" id="DVOC01000081">
    <property type="protein sequence ID" value="HIU91284.1"/>
    <property type="molecule type" value="Genomic_DNA"/>
</dbReference>
<protein>
    <submittedName>
        <fullName evidence="1">Uncharacterized protein</fullName>
    </submittedName>
</protein>